<keyword evidence="7" id="KW-0216">Detoxification</keyword>
<evidence type="ECO:0000313" key="26">
    <source>
        <dbReference type="EMBL" id="BAV63260.1"/>
    </source>
</evidence>
<dbReference type="InterPro" id="IPR039261">
    <property type="entry name" value="FNR_nucleotide-bd"/>
</dbReference>
<dbReference type="PRINTS" id="PR00410">
    <property type="entry name" value="PHEHYDRXLASE"/>
</dbReference>
<dbReference type="GO" id="GO:0005344">
    <property type="term" value="F:oxygen carrier activity"/>
    <property type="evidence" value="ECO:0007669"/>
    <property type="project" value="UniProtKB-KW"/>
</dbReference>
<evidence type="ECO:0000256" key="19">
    <source>
        <dbReference type="ARBA" id="ARBA00030929"/>
    </source>
</evidence>
<evidence type="ECO:0000256" key="9">
    <source>
        <dbReference type="ARBA" id="ARBA00022621"/>
    </source>
</evidence>
<keyword evidence="15" id="KW-0408">Iron</keyword>
<dbReference type="OrthoDB" id="9786134at2"/>
<dbReference type="CDD" id="cd06184">
    <property type="entry name" value="flavohem_like_fad_nad_binding"/>
    <property type="match status" value="1"/>
</dbReference>
<evidence type="ECO:0000256" key="23">
    <source>
        <dbReference type="RuleBase" id="RU000356"/>
    </source>
</evidence>
<dbReference type="GO" id="GO:0020037">
    <property type="term" value="F:heme binding"/>
    <property type="evidence" value="ECO:0007669"/>
    <property type="project" value="InterPro"/>
</dbReference>
<evidence type="ECO:0000256" key="4">
    <source>
        <dbReference type="ARBA" id="ARBA00008414"/>
    </source>
</evidence>
<dbReference type="GO" id="GO:0071500">
    <property type="term" value="P:cellular response to nitrosative stress"/>
    <property type="evidence" value="ECO:0007669"/>
    <property type="project" value="TreeGrafter"/>
</dbReference>
<comment type="catalytic activity">
    <reaction evidence="21">
        <text>2 nitric oxide + NADH + 2 O2 = 2 nitrate + NAD(+) + H(+)</text>
        <dbReference type="Rhea" id="RHEA:19469"/>
        <dbReference type="ChEBI" id="CHEBI:15378"/>
        <dbReference type="ChEBI" id="CHEBI:15379"/>
        <dbReference type="ChEBI" id="CHEBI:16480"/>
        <dbReference type="ChEBI" id="CHEBI:17632"/>
        <dbReference type="ChEBI" id="CHEBI:57540"/>
        <dbReference type="ChEBI" id="CHEBI:57945"/>
        <dbReference type="EC" id="1.14.12.17"/>
    </reaction>
</comment>
<keyword evidence="14" id="KW-0560">Oxidoreductase</keyword>
<dbReference type="EMBL" id="AP017655">
    <property type="protein sequence ID" value="BAV63260.1"/>
    <property type="molecule type" value="Genomic_DNA"/>
</dbReference>
<comment type="catalytic activity">
    <reaction evidence="22">
        <text>2 nitric oxide + NADPH + 2 O2 = 2 nitrate + NADP(+) + H(+)</text>
        <dbReference type="Rhea" id="RHEA:19465"/>
        <dbReference type="ChEBI" id="CHEBI:15378"/>
        <dbReference type="ChEBI" id="CHEBI:15379"/>
        <dbReference type="ChEBI" id="CHEBI:16480"/>
        <dbReference type="ChEBI" id="CHEBI:17632"/>
        <dbReference type="ChEBI" id="CHEBI:57783"/>
        <dbReference type="ChEBI" id="CHEBI:58349"/>
        <dbReference type="EC" id="1.14.12.17"/>
    </reaction>
</comment>
<dbReference type="CDD" id="cd14781">
    <property type="entry name" value="FHb-globin_1"/>
    <property type="match status" value="1"/>
</dbReference>
<keyword evidence="27" id="KW-1185">Reference proteome</keyword>
<dbReference type="GO" id="GO:0071949">
    <property type="term" value="F:FAD binding"/>
    <property type="evidence" value="ECO:0007669"/>
    <property type="project" value="TreeGrafter"/>
</dbReference>
<dbReference type="PROSITE" id="PS01033">
    <property type="entry name" value="GLOBIN"/>
    <property type="match status" value="1"/>
</dbReference>
<dbReference type="FunFam" id="3.40.50.80:FF:000010">
    <property type="entry name" value="Flavohemoprotein"/>
    <property type="match status" value="1"/>
</dbReference>
<dbReference type="PROSITE" id="PS51384">
    <property type="entry name" value="FAD_FR"/>
    <property type="match status" value="1"/>
</dbReference>
<keyword evidence="16" id="KW-0520">NAD</keyword>
<accession>A0A1E1EYC8</accession>
<evidence type="ECO:0000256" key="18">
    <source>
        <dbReference type="ARBA" id="ARBA00030024"/>
    </source>
</evidence>
<dbReference type="FunFam" id="2.40.30.10:FF:000034">
    <property type="entry name" value="Flavohemoprotein"/>
    <property type="match status" value="1"/>
</dbReference>
<dbReference type="SUPFAM" id="SSF63380">
    <property type="entry name" value="Riboflavin synthase domain-like"/>
    <property type="match status" value="1"/>
</dbReference>
<dbReference type="SUPFAM" id="SSF46458">
    <property type="entry name" value="Globin-like"/>
    <property type="match status" value="1"/>
</dbReference>
<gene>
    <name evidence="26" type="ORF">SCLO_1002200</name>
</gene>
<comment type="cofactor">
    <cofactor evidence="1">
        <name>heme b</name>
        <dbReference type="ChEBI" id="CHEBI:60344"/>
    </cofactor>
</comment>
<organism evidence="26 27">
    <name type="scientific">Sphingobium cloacae</name>
    <dbReference type="NCBI Taxonomy" id="120107"/>
    <lineage>
        <taxon>Bacteria</taxon>
        <taxon>Pseudomonadati</taxon>
        <taxon>Pseudomonadota</taxon>
        <taxon>Alphaproteobacteria</taxon>
        <taxon>Sphingomonadales</taxon>
        <taxon>Sphingomonadaceae</taxon>
        <taxon>Sphingobium</taxon>
    </lineage>
</organism>
<reference evidence="26 27" key="1">
    <citation type="submission" date="2016-10" db="EMBL/GenBank/DDBJ databases">
        <title>Complete Genome Sequence of the Nonylphenol-Degrading Bacterium Sphingobium cloacae JCM 10874T.</title>
        <authorList>
            <person name="Ootsuka M."/>
            <person name="Nishizawa T."/>
            <person name="Ohta H."/>
        </authorList>
    </citation>
    <scope>NUCLEOTIDE SEQUENCE [LARGE SCALE GENOMIC DNA]</scope>
    <source>
        <strain evidence="26 27">JCM 10874</strain>
    </source>
</reference>
<dbReference type="GO" id="GO:0019825">
    <property type="term" value="F:oxygen binding"/>
    <property type="evidence" value="ECO:0007669"/>
    <property type="project" value="InterPro"/>
</dbReference>
<evidence type="ECO:0000256" key="11">
    <source>
        <dbReference type="ARBA" id="ARBA00022723"/>
    </source>
</evidence>
<dbReference type="InterPro" id="IPR008333">
    <property type="entry name" value="Cbr1-like_FAD-bd_dom"/>
</dbReference>
<evidence type="ECO:0000256" key="22">
    <source>
        <dbReference type="ARBA" id="ARBA00049433"/>
    </source>
</evidence>
<dbReference type="AlphaFoldDB" id="A0A1E1EYC8"/>
<keyword evidence="13" id="KW-0521">NADP</keyword>
<dbReference type="RefSeq" id="WP_066516568.1">
    <property type="nucleotide sequence ID" value="NZ_AP017655.1"/>
</dbReference>
<evidence type="ECO:0000256" key="5">
    <source>
        <dbReference type="ARBA" id="ARBA00012229"/>
    </source>
</evidence>
<dbReference type="Gene3D" id="3.40.50.80">
    <property type="entry name" value="Nucleotide-binding domain of ferredoxin-NADP reductase (FNR) module"/>
    <property type="match status" value="1"/>
</dbReference>
<dbReference type="Gene3D" id="2.40.30.10">
    <property type="entry name" value="Translation factors"/>
    <property type="match status" value="1"/>
</dbReference>
<comment type="similarity">
    <text evidence="4">Belongs to the globin family. Two-domain flavohemoproteins subfamily.</text>
</comment>
<keyword evidence="23" id="KW-0813">Transport</keyword>
<evidence type="ECO:0000256" key="21">
    <source>
        <dbReference type="ARBA" id="ARBA00048649"/>
    </source>
</evidence>
<evidence type="ECO:0000256" key="14">
    <source>
        <dbReference type="ARBA" id="ARBA00023002"/>
    </source>
</evidence>
<evidence type="ECO:0000256" key="6">
    <source>
        <dbReference type="ARBA" id="ARBA00014637"/>
    </source>
</evidence>
<dbReference type="Pfam" id="PF00970">
    <property type="entry name" value="FAD_binding_6"/>
    <property type="match status" value="1"/>
</dbReference>
<name>A0A1E1EYC8_9SPHN</name>
<evidence type="ECO:0000256" key="8">
    <source>
        <dbReference type="ARBA" id="ARBA00022617"/>
    </source>
</evidence>
<keyword evidence="9 23" id="KW-0561">Oxygen transport</keyword>
<feature type="domain" description="FAD-binding FR-type" evidence="25">
    <location>
        <begin position="155"/>
        <end position="259"/>
    </location>
</feature>
<dbReference type="GO" id="GO:0046210">
    <property type="term" value="P:nitric oxide catabolic process"/>
    <property type="evidence" value="ECO:0007669"/>
    <property type="project" value="TreeGrafter"/>
</dbReference>
<evidence type="ECO:0000256" key="17">
    <source>
        <dbReference type="ARBA" id="ARBA00025094"/>
    </source>
</evidence>
<keyword evidence="11" id="KW-0479">Metal-binding</keyword>
<dbReference type="GO" id="GO:0009636">
    <property type="term" value="P:response to toxic substance"/>
    <property type="evidence" value="ECO:0007669"/>
    <property type="project" value="UniProtKB-KW"/>
</dbReference>
<evidence type="ECO:0000256" key="2">
    <source>
        <dbReference type="ARBA" id="ARBA00001974"/>
    </source>
</evidence>
<keyword evidence="26" id="KW-0223">Dioxygenase</keyword>
<evidence type="ECO:0000313" key="27">
    <source>
        <dbReference type="Proteomes" id="UP000218272"/>
    </source>
</evidence>
<evidence type="ECO:0000256" key="7">
    <source>
        <dbReference type="ARBA" id="ARBA00022575"/>
    </source>
</evidence>
<dbReference type="GO" id="GO:0046872">
    <property type="term" value="F:metal ion binding"/>
    <property type="evidence" value="ECO:0007669"/>
    <property type="project" value="UniProtKB-KW"/>
</dbReference>
<dbReference type="InterPro" id="IPR017927">
    <property type="entry name" value="FAD-bd_FR_type"/>
</dbReference>
<keyword evidence="12" id="KW-0274">FAD</keyword>
<dbReference type="FunFam" id="1.10.490.10:FF:000003">
    <property type="entry name" value="Flavohemoprotein"/>
    <property type="match status" value="1"/>
</dbReference>
<evidence type="ECO:0000256" key="10">
    <source>
        <dbReference type="ARBA" id="ARBA00022630"/>
    </source>
</evidence>
<dbReference type="Gene3D" id="1.10.490.10">
    <property type="entry name" value="Globins"/>
    <property type="match status" value="1"/>
</dbReference>
<dbReference type="GO" id="GO:0008941">
    <property type="term" value="F:nitric oxide dioxygenase NAD(P)H activity"/>
    <property type="evidence" value="ECO:0007669"/>
    <property type="project" value="UniProtKB-EC"/>
</dbReference>
<dbReference type="KEGG" id="sclo:SCLO_1002200"/>
<comment type="similarity">
    <text evidence="3">In the C-terminal section; belongs to the flavoprotein pyridine nucleotide cytochrome reductase family.</text>
</comment>
<dbReference type="InterPro" id="IPR017938">
    <property type="entry name" value="Riboflavin_synthase-like_b-brl"/>
</dbReference>
<evidence type="ECO:0000259" key="25">
    <source>
        <dbReference type="PROSITE" id="PS51384"/>
    </source>
</evidence>
<evidence type="ECO:0000256" key="12">
    <source>
        <dbReference type="ARBA" id="ARBA00022827"/>
    </source>
</evidence>
<feature type="domain" description="Globin" evidence="24">
    <location>
        <begin position="4"/>
        <end position="141"/>
    </location>
</feature>
<evidence type="ECO:0000256" key="1">
    <source>
        <dbReference type="ARBA" id="ARBA00001970"/>
    </source>
</evidence>
<dbReference type="Pfam" id="PF00042">
    <property type="entry name" value="Globin"/>
    <property type="match status" value="1"/>
</dbReference>
<dbReference type="PANTHER" id="PTHR43396:SF3">
    <property type="entry name" value="FLAVOHEMOPROTEIN"/>
    <property type="match status" value="1"/>
</dbReference>
<keyword evidence="8 23" id="KW-0349">Heme</keyword>
<evidence type="ECO:0000256" key="15">
    <source>
        <dbReference type="ARBA" id="ARBA00023004"/>
    </source>
</evidence>
<evidence type="ECO:0000256" key="16">
    <source>
        <dbReference type="ARBA" id="ARBA00023027"/>
    </source>
</evidence>
<comment type="function">
    <text evidence="17">Is involved in NO detoxification in an aerobic process, termed nitric oxide dioxygenase (NOD) reaction that utilizes O(2) and NAD(P)H to convert NO to nitrate, which protects the bacterium from various noxious nitrogen compounds. Therefore, plays a central role in the inducible response to nitrosative stress.</text>
</comment>
<evidence type="ECO:0000259" key="24">
    <source>
        <dbReference type="PROSITE" id="PS01033"/>
    </source>
</evidence>
<dbReference type="NCBIfam" id="NF009805">
    <property type="entry name" value="PRK13289.1"/>
    <property type="match status" value="1"/>
</dbReference>
<dbReference type="EC" id="1.14.12.17" evidence="5"/>
<sequence length="403" mass="44093">MSQPLSEQTIALVKATVPALEAHGLDIVREMYSRMFQNPEIRDLFNQSHHGDAGSQPRALTGAILAYANNIENLGALAPAVERIAQKHVGLQILPEHYPYVAEALLGAIKAVLGDAATEEILAAWGEAYWFLANILIAREHRIYDDQKETTGGWNGWRDFRVDEVVTESSVIKSFILRPVDGDPVMAHKPGQYLTFWIEIPGHSPIKRNYSISAAPNGESYRISVKREPHGLVSGWLHEQARAGTVLKVAAPAGEFFLDGKPERPVVLLSGGVGLTPMVAMLEALVAQGCEASVHYIHGTHDRDTHAMRNHVREQAAKGKAVAVTDFHQMPLGDEVEGRDYDVAGIITDEWLVANTPIAQADYFICGPRPFLRHAVSALSLAGVPASRIHYEFFGPADELLAA</sequence>
<comment type="cofactor">
    <cofactor evidence="2">
        <name>FAD</name>
        <dbReference type="ChEBI" id="CHEBI:57692"/>
    </cofactor>
</comment>
<evidence type="ECO:0000256" key="20">
    <source>
        <dbReference type="ARBA" id="ARBA00033187"/>
    </source>
</evidence>
<dbReference type="InterPro" id="IPR009050">
    <property type="entry name" value="Globin-like_sf"/>
</dbReference>
<dbReference type="InterPro" id="IPR001433">
    <property type="entry name" value="OxRdtase_FAD/NAD-bd"/>
</dbReference>
<dbReference type="SUPFAM" id="SSF52343">
    <property type="entry name" value="Ferredoxin reductase-like, C-terminal NADP-linked domain"/>
    <property type="match status" value="1"/>
</dbReference>
<dbReference type="InterPro" id="IPR000971">
    <property type="entry name" value="Globin"/>
</dbReference>
<dbReference type="PANTHER" id="PTHR43396">
    <property type="entry name" value="FLAVOHEMOPROTEIN"/>
    <property type="match status" value="1"/>
</dbReference>
<evidence type="ECO:0000256" key="13">
    <source>
        <dbReference type="ARBA" id="ARBA00022857"/>
    </source>
</evidence>
<dbReference type="InterPro" id="IPR012292">
    <property type="entry name" value="Globin/Proto"/>
</dbReference>
<evidence type="ECO:0000256" key="3">
    <source>
        <dbReference type="ARBA" id="ARBA00006401"/>
    </source>
</evidence>
<dbReference type="Proteomes" id="UP000218272">
    <property type="component" value="Chromosome SCLO_1"/>
</dbReference>
<keyword evidence="10" id="KW-0285">Flavoprotein</keyword>
<dbReference type="Pfam" id="PF00175">
    <property type="entry name" value="NAD_binding_1"/>
    <property type="match status" value="1"/>
</dbReference>
<protein>
    <recommendedName>
        <fullName evidence="6">Flavohemoprotein</fullName>
        <ecNumber evidence="5">1.14.12.17</ecNumber>
    </recommendedName>
    <alternativeName>
        <fullName evidence="19">Flavohemoglobin</fullName>
    </alternativeName>
    <alternativeName>
        <fullName evidence="18">Hemoglobin-like protein</fullName>
    </alternativeName>
    <alternativeName>
        <fullName evidence="20">Nitric oxide dioxygenase</fullName>
    </alternativeName>
</protein>
<proteinExistence type="inferred from homology"/>